<keyword evidence="3" id="KW-1185">Reference proteome</keyword>
<organism evidence="2 3">
    <name type="scientific">Bugula neritina</name>
    <name type="common">Brown bryozoan</name>
    <name type="synonym">Sertularia neritina</name>
    <dbReference type="NCBI Taxonomy" id="10212"/>
    <lineage>
        <taxon>Eukaryota</taxon>
        <taxon>Metazoa</taxon>
        <taxon>Spiralia</taxon>
        <taxon>Lophotrochozoa</taxon>
        <taxon>Bryozoa</taxon>
        <taxon>Gymnolaemata</taxon>
        <taxon>Cheilostomatida</taxon>
        <taxon>Flustrina</taxon>
        <taxon>Buguloidea</taxon>
        <taxon>Bugulidae</taxon>
        <taxon>Bugula</taxon>
    </lineage>
</organism>
<evidence type="ECO:0000313" key="3">
    <source>
        <dbReference type="Proteomes" id="UP000593567"/>
    </source>
</evidence>
<evidence type="ECO:0008006" key="4">
    <source>
        <dbReference type="Google" id="ProtNLM"/>
    </source>
</evidence>
<feature type="transmembrane region" description="Helical" evidence="1">
    <location>
        <begin position="91"/>
        <end position="109"/>
    </location>
</feature>
<dbReference type="OrthoDB" id="411535at2759"/>
<keyword evidence="1" id="KW-1133">Transmembrane helix</keyword>
<feature type="transmembrane region" description="Helical" evidence="1">
    <location>
        <begin position="66"/>
        <end position="84"/>
    </location>
</feature>
<evidence type="ECO:0000256" key="1">
    <source>
        <dbReference type="SAM" id="Phobius"/>
    </source>
</evidence>
<feature type="transmembrane region" description="Helical" evidence="1">
    <location>
        <begin position="129"/>
        <end position="159"/>
    </location>
</feature>
<dbReference type="EMBL" id="VXIV02003275">
    <property type="protein sequence ID" value="KAF6018788.1"/>
    <property type="molecule type" value="Genomic_DNA"/>
</dbReference>
<sequence length="189" mass="21543">MEGLDINIEDPFKDIDFGSLYSPSRGDPVTDFSSYIKSDENSYENNKTKAFALSVRYPLNQLDEPWLMALMSFHGVMLIIILILRKAITAQAVLGCFMLATVYVSENINELAANQWRLFAKEQYFDSKGLFISTVLSAPMLFNCLIIVINFLLYNFYLLRDVQLMKTRQISKKSAGSKNKASVEHKKSQ</sequence>
<keyword evidence="1" id="KW-0812">Transmembrane</keyword>
<reference evidence="2" key="1">
    <citation type="submission" date="2020-06" db="EMBL/GenBank/DDBJ databases">
        <title>Draft genome of Bugula neritina, a colonial animal packing powerful symbionts and potential medicines.</title>
        <authorList>
            <person name="Rayko M."/>
        </authorList>
    </citation>
    <scope>NUCLEOTIDE SEQUENCE [LARGE SCALE GENOMIC DNA]</scope>
    <source>
        <strain evidence="2">Kwan_BN1</strain>
    </source>
</reference>
<gene>
    <name evidence="2" type="ORF">EB796_022891</name>
</gene>
<dbReference type="AlphaFoldDB" id="A0A7J7IZY8"/>
<name>A0A7J7IZY8_BUGNE</name>
<dbReference type="Proteomes" id="UP000593567">
    <property type="component" value="Unassembled WGS sequence"/>
</dbReference>
<comment type="caution">
    <text evidence="2">The sequence shown here is derived from an EMBL/GenBank/DDBJ whole genome shotgun (WGS) entry which is preliminary data.</text>
</comment>
<protein>
    <recommendedName>
        <fullName evidence="4">Transmembrane protein 18</fullName>
    </recommendedName>
</protein>
<dbReference type="Pfam" id="PF14770">
    <property type="entry name" value="TMEM18"/>
    <property type="match status" value="1"/>
</dbReference>
<accession>A0A7J7IZY8</accession>
<evidence type="ECO:0000313" key="2">
    <source>
        <dbReference type="EMBL" id="KAF6018788.1"/>
    </source>
</evidence>
<keyword evidence="1" id="KW-0472">Membrane</keyword>
<dbReference type="InterPro" id="IPR026721">
    <property type="entry name" value="TMEM18"/>
</dbReference>
<proteinExistence type="predicted"/>